<dbReference type="Gene3D" id="3.40.1350.10">
    <property type="match status" value="1"/>
</dbReference>
<dbReference type="Proteomes" id="UP001499915">
    <property type="component" value="Unassembled WGS sequence"/>
</dbReference>
<keyword evidence="2" id="KW-1185">Reference proteome</keyword>
<name>A0ABP3TBT1_9GAMM</name>
<organism evidence="1 2">
    <name type="scientific">Marinobacterium maritimum</name>
    <dbReference type="NCBI Taxonomy" id="500162"/>
    <lineage>
        <taxon>Bacteria</taxon>
        <taxon>Pseudomonadati</taxon>
        <taxon>Pseudomonadota</taxon>
        <taxon>Gammaproteobacteria</taxon>
        <taxon>Oceanospirillales</taxon>
        <taxon>Oceanospirillaceae</taxon>
        <taxon>Marinobacterium</taxon>
    </lineage>
</organism>
<evidence type="ECO:0000313" key="2">
    <source>
        <dbReference type="Proteomes" id="UP001499915"/>
    </source>
</evidence>
<protein>
    <recommendedName>
        <fullName evidence="3">PD(D/E)XK endonuclease domain-containing protein</fullName>
    </recommendedName>
</protein>
<proteinExistence type="predicted"/>
<accession>A0ABP3TBT1</accession>
<dbReference type="InterPro" id="IPR011856">
    <property type="entry name" value="tRNA_endonuc-like_dom_sf"/>
</dbReference>
<dbReference type="RefSeq" id="WP_343800689.1">
    <property type="nucleotide sequence ID" value="NZ_BAAAET010000001.1"/>
</dbReference>
<sequence>MPRRLTQTKPGTHQALKNTSYESMVVSWLMQDGWQVFLPILDHGHQTDILISDGPSYYRIQVKTVEASGEDHVVHNAWKGSNVDVVVYFARNSNWGVIAPAFDDEKRPLNHEEHRKFTQDRKEFLREFHQV</sequence>
<comment type="caution">
    <text evidence="1">The sequence shown here is derived from an EMBL/GenBank/DDBJ whole genome shotgun (WGS) entry which is preliminary data.</text>
</comment>
<dbReference type="EMBL" id="BAAAET010000001">
    <property type="protein sequence ID" value="GAA0680573.1"/>
    <property type="molecule type" value="Genomic_DNA"/>
</dbReference>
<reference evidence="2" key="1">
    <citation type="journal article" date="2019" name="Int. J. Syst. Evol. Microbiol.">
        <title>The Global Catalogue of Microorganisms (GCM) 10K type strain sequencing project: providing services to taxonomists for standard genome sequencing and annotation.</title>
        <authorList>
            <consortium name="The Broad Institute Genomics Platform"/>
            <consortium name="The Broad Institute Genome Sequencing Center for Infectious Disease"/>
            <person name="Wu L."/>
            <person name="Ma J."/>
        </authorList>
    </citation>
    <scope>NUCLEOTIDE SEQUENCE [LARGE SCALE GENOMIC DNA]</scope>
    <source>
        <strain evidence="2">JCM 15134</strain>
    </source>
</reference>
<gene>
    <name evidence="1" type="ORF">GCM10009104_01170</name>
</gene>
<evidence type="ECO:0000313" key="1">
    <source>
        <dbReference type="EMBL" id="GAA0680573.1"/>
    </source>
</evidence>
<evidence type="ECO:0008006" key="3">
    <source>
        <dbReference type="Google" id="ProtNLM"/>
    </source>
</evidence>